<evidence type="ECO:0000259" key="2">
    <source>
        <dbReference type="PROSITE" id="PS51186"/>
    </source>
</evidence>
<comment type="caution">
    <text evidence="3">The sequence shown here is derived from an EMBL/GenBank/DDBJ whole genome shotgun (WGS) entry which is preliminary data.</text>
</comment>
<gene>
    <name evidence="3" type="ORF">GGR12_003102</name>
</gene>
<dbReference type="InterPro" id="IPR000182">
    <property type="entry name" value="GNAT_dom"/>
</dbReference>
<dbReference type="Gene3D" id="3.40.630.30">
    <property type="match status" value="1"/>
</dbReference>
<name>A0A7W6NR12_9CAUL</name>
<dbReference type="Proteomes" id="UP000529946">
    <property type="component" value="Unassembled WGS sequence"/>
</dbReference>
<keyword evidence="1" id="KW-0808">Transferase</keyword>
<protein>
    <submittedName>
        <fullName evidence="3">Ribosomal protein S18 acetylase RimI-like enzyme</fullName>
    </submittedName>
</protein>
<dbReference type="GO" id="GO:0005840">
    <property type="term" value="C:ribosome"/>
    <property type="evidence" value="ECO:0007669"/>
    <property type="project" value="UniProtKB-KW"/>
</dbReference>
<evidence type="ECO:0000313" key="3">
    <source>
        <dbReference type="EMBL" id="MBB4084214.1"/>
    </source>
</evidence>
<organism evidence="3 4">
    <name type="scientific">Brevundimonas lenta</name>
    <dbReference type="NCBI Taxonomy" id="424796"/>
    <lineage>
        <taxon>Bacteria</taxon>
        <taxon>Pseudomonadati</taxon>
        <taxon>Pseudomonadota</taxon>
        <taxon>Alphaproteobacteria</taxon>
        <taxon>Caulobacterales</taxon>
        <taxon>Caulobacteraceae</taxon>
        <taxon>Brevundimonas</taxon>
    </lineage>
</organism>
<accession>A0A7W6NR12</accession>
<dbReference type="RefSeq" id="WP_183205473.1">
    <property type="nucleotide sequence ID" value="NZ_BAAAER010000003.1"/>
</dbReference>
<dbReference type="AlphaFoldDB" id="A0A7W6NR12"/>
<keyword evidence="3" id="KW-0689">Ribosomal protein</keyword>
<dbReference type="GO" id="GO:0008080">
    <property type="term" value="F:N-acetyltransferase activity"/>
    <property type="evidence" value="ECO:0007669"/>
    <property type="project" value="InterPro"/>
</dbReference>
<dbReference type="SUPFAM" id="SSF55729">
    <property type="entry name" value="Acyl-CoA N-acyltransferases (Nat)"/>
    <property type="match status" value="1"/>
</dbReference>
<keyword evidence="4" id="KW-1185">Reference proteome</keyword>
<feature type="domain" description="N-acetyltransferase" evidence="2">
    <location>
        <begin position="3"/>
        <end position="145"/>
    </location>
</feature>
<reference evidence="3 4" key="1">
    <citation type="submission" date="2020-08" db="EMBL/GenBank/DDBJ databases">
        <title>Genomic Encyclopedia of Type Strains, Phase IV (KMG-IV): sequencing the most valuable type-strain genomes for metagenomic binning, comparative biology and taxonomic classification.</title>
        <authorList>
            <person name="Goeker M."/>
        </authorList>
    </citation>
    <scope>NUCLEOTIDE SEQUENCE [LARGE SCALE GENOMIC DNA]</scope>
    <source>
        <strain evidence="3 4">DSM 23960</strain>
    </source>
</reference>
<dbReference type="EMBL" id="JACIDM010000003">
    <property type="protein sequence ID" value="MBB4084214.1"/>
    <property type="molecule type" value="Genomic_DNA"/>
</dbReference>
<dbReference type="PANTHER" id="PTHR13947">
    <property type="entry name" value="GNAT FAMILY N-ACETYLTRANSFERASE"/>
    <property type="match status" value="1"/>
</dbReference>
<dbReference type="InterPro" id="IPR050769">
    <property type="entry name" value="NAT_camello-type"/>
</dbReference>
<keyword evidence="3" id="KW-0687">Ribonucleoprotein</keyword>
<dbReference type="Pfam" id="PF00583">
    <property type="entry name" value="Acetyltransf_1"/>
    <property type="match status" value="1"/>
</dbReference>
<sequence>MTDLARPYRDTDREDCLRLFDSNSPTYFDQTERPDYEAFLDDGWPYQVIERDGRVVACGGHAIEPDGSASLCWGMVDGSLHRQGVGDALTRARIVAARAAGAKAIRLDTSQLTTGFYERYGFVVQSVIPNGYAPGKDRCEMRLEL</sequence>
<dbReference type="PROSITE" id="PS51186">
    <property type="entry name" value="GNAT"/>
    <property type="match status" value="1"/>
</dbReference>
<dbReference type="InterPro" id="IPR016181">
    <property type="entry name" value="Acyl_CoA_acyltransferase"/>
</dbReference>
<proteinExistence type="predicted"/>
<evidence type="ECO:0000313" key="4">
    <source>
        <dbReference type="Proteomes" id="UP000529946"/>
    </source>
</evidence>
<evidence type="ECO:0000256" key="1">
    <source>
        <dbReference type="ARBA" id="ARBA00022679"/>
    </source>
</evidence>
<dbReference type="PANTHER" id="PTHR13947:SF37">
    <property type="entry name" value="LD18367P"/>
    <property type="match status" value="1"/>
</dbReference>